<evidence type="ECO:0000313" key="7">
    <source>
        <dbReference type="EMBL" id="CAB16817.1"/>
    </source>
</evidence>
<comment type="subcellular location">
    <subcellularLocation>
        <location evidence="1">Membrane</location>
        <topology evidence="1">Multi-pass membrane protein</topology>
    </subcellularLocation>
</comment>
<evidence type="ECO:0000256" key="1">
    <source>
        <dbReference type="ARBA" id="ARBA00004141"/>
    </source>
</evidence>
<keyword evidence="3 6" id="KW-1133">Transmembrane helix</keyword>
<dbReference type="FunFam" id="1.20.1280.290:FF:000012">
    <property type="entry name" value="Vacuolar membrane PQ loop repeat protein"/>
    <property type="match status" value="1"/>
</dbReference>
<dbReference type="Pfam" id="PF04193">
    <property type="entry name" value="PQ-loop"/>
    <property type="match status" value="2"/>
</dbReference>
<reference evidence="7" key="1">
    <citation type="submission" date="1997-10" db="EMBL/GenBank/DDBJ databases">
        <authorList>
            <person name="Bevan M."/>
            <person name="Terryn N."/>
            <person name="Vos P."/>
            <person name="Heijnen L."/>
            <person name="Mewes H.W."/>
            <person name="Mayer K.F.X."/>
            <person name="Schueller C."/>
        </authorList>
    </citation>
    <scope>NUCLEOTIDE SEQUENCE</scope>
</reference>
<feature type="transmembrane region" description="Helical" evidence="6">
    <location>
        <begin position="323"/>
        <end position="346"/>
    </location>
</feature>
<dbReference type="InterPro" id="IPR006603">
    <property type="entry name" value="PQ-loop_rpt"/>
</dbReference>
<organism evidence="7">
    <name type="scientific">Arabidopsis thaliana</name>
    <name type="common">Mouse-ear cress</name>
    <dbReference type="NCBI Taxonomy" id="3702"/>
    <lineage>
        <taxon>Eukaryota</taxon>
        <taxon>Viridiplantae</taxon>
        <taxon>Streptophyta</taxon>
        <taxon>Embryophyta</taxon>
        <taxon>Tracheophyta</taxon>
        <taxon>Spermatophyta</taxon>
        <taxon>Magnoliopsida</taxon>
        <taxon>eudicotyledons</taxon>
        <taxon>Gunneridae</taxon>
        <taxon>Pentapetalae</taxon>
        <taxon>rosids</taxon>
        <taxon>malvids</taxon>
        <taxon>Brassicales</taxon>
        <taxon>Brassicaceae</taxon>
        <taxon>Camelineae</taxon>
        <taxon>Arabidopsis</taxon>
    </lineage>
</organism>
<evidence type="ECO:0000256" key="6">
    <source>
        <dbReference type="SAM" id="Phobius"/>
    </source>
</evidence>
<protein>
    <submittedName>
        <fullName evidence="8">Uncharacterized protein AT4g36850</fullName>
    </submittedName>
    <submittedName>
        <fullName evidence="7">Uncharacterized protein C7A10.510</fullName>
    </submittedName>
</protein>
<feature type="transmembrane region" description="Helical" evidence="6">
    <location>
        <begin position="66"/>
        <end position="86"/>
    </location>
</feature>
<evidence type="ECO:0000256" key="2">
    <source>
        <dbReference type="ARBA" id="ARBA00022692"/>
    </source>
</evidence>
<feature type="region of interest" description="Disordered" evidence="5">
    <location>
        <begin position="133"/>
        <end position="161"/>
    </location>
</feature>
<keyword evidence="4 6" id="KW-0472">Membrane</keyword>
<evidence type="ECO:0000256" key="5">
    <source>
        <dbReference type="SAM" id="MobiDB-lite"/>
    </source>
</evidence>
<gene>
    <name evidence="7" type="primary">C7A10.510</name>
    <name evidence="8" type="ordered locus">At4g36850</name>
</gene>
<evidence type="ECO:0000256" key="3">
    <source>
        <dbReference type="ARBA" id="ARBA00022989"/>
    </source>
</evidence>
<dbReference type="EMBL" id="Z99708">
    <property type="protein sequence ID" value="CAB16817.1"/>
    <property type="molecule type" value="Genomic_DNA"/>
</dbReference>
<sequence>MVSLGYCLKEKKTCVRWVEIYFDDCLCNLNDDVSFALGIASLLCWGVAEIPQVITNFRTKSSNGVSLSFLLAWVAGDIFNLVGCLLEPATLPTQFYTALLYTVSTVVLVIQTIYYDYIYKLCRHRRTKICQKDEEDEEKRPLKPPKTMGSAISIPGGSYKDSSRREFYYTSARSLAGSGTPPLRTSYFRVAKSGLRLWQSTMMVRHRTKMRQCRRAGFGTFLAASASLPLQAKSLAEKYAHASSRRLLNERIVEHSALGQWLGWLMAAIYMGGRIPQIWLNIKRGSVEGLNPLMFIFALVANATYVGSILVRTTEWDNIKPNLPWLLDAIVCVVLDLFIILQYIYYKYCRIKSLESREEDAYGDYVEASKTFVS</sequence>
<feature type="transmembrane region" description="Helical" evidence="6">
    <location>
        <begin position="293"/>
        <end position="311"/>
    </location>
</feature>
<dbReference type="ExpressionAtlas" id="O23198">
    <property type="expression patterns" value="baseline and differential"/>
</dbReference>
<evidence type="ECO:0000256" key="4">
    <source>
        <dbReference type="ARBA" id="ARBA00023136"/>
    </source>
</evidence>
<reference evidence="7" key="4">
    <citation type="submission" date="1999-04" db="EMBL/GenBank/DDBJ databases">
        <authorList>
            <person name="EU Arabidopsis sequencing project"/>
        </authorList>
    </citation>
    <scope>NUCLEOTIDE SEQUENCE</scope>
</reference>
<dbReference type="InterPro" id="IPR051415">
    <property type="entry name" value="LAAT-1"/>
</dbReference>
<reference key="3">
    <citation type="journal article" date="1999" name="Nature">
        <title>Sequence and analysis of chromosome 4 of the plant Arabidopsis thaliana.</title>
        <authorList>
            <consortium name="EU"/>
            <consortium name="CSHL and WU Arabidopsis Sequencing Project"/>
            <person name="Mayer K."/>
            <person name="Schuller C."/>
            <person name="Wambutt R."/>
            <person name="Murphy G."/>
            <person name="Volckaert G."/>
            <person name="Pohl T."/>
            <person name="Dusterhoft A."/>
            <person name="Stiekema W."/>
            <person name="Entian K.D."/>
            <person name="Terryn N."/>
            <person name="Harris B."/>
            <person name="Ansorge W."/>
            <person name="Brandt P."/>
            <person name="Grivell L."/>
            <person name="Rieger M."/>
            <person name="Weichselgartner M."/>
            <person name="de Simone V."/>
            <person name="Obermaier B."/>
            <person name="Mache R."/>
            <person name="Muller M."/>
            <person name="Kreis M."/>
            <person name="Delseny M."/>
            <person name="Puigdomenech P."/>
            <person name="Watson M."/>
            <person name="Schmidtheini T."/>
            <person name="Reichert B."/>
            <person name="Portatelle D."/>
            <person name="Perez-Alonso M."/>
            <person name="Boutry M."/>
            <person name="Bancroft I."/>
            <person name="Vos P."/>
            <person name="Hoheisel J."/>
            <person name="Zimmermann W."/>
            <person name="Wedler H."/>
            <person name="Ridley P."/>
            <person name="Langham S.A."/>
            <person name="McCullagh B."/>
            <person name="Bilham L."/>
            <person name="Robben J."/>
            <person name="Van der Schueren J."/>
            <person name="Grymonprez B."/>
            <person name="Chuang Y.J."/>
            <person name="Vandenbussche F."/>
            <person name="Braeken M."/>
            <person name="Weltjens I."/>
            <person name="Voet M."/>
            <person name="Bastiaens I."/>
            <person name="Aert R."/>
            <person name="Defoor E."/>
            <person name="Weitzenegger T."/>
            <person name="Bothe G."/>
            <person name="Ramsperger U."/>
            <person name="Hilbert H."/>
            <person name="Braun M."/>
            <person name="Holzer E."/>
            <person name="Brandt A."/>
            <person name="Peters S."/>
            <person name="van Staveren M."/>
            <person name="Dirske W."/>
            <person name="Mooijman P."/>
            <person name="Klein Lankhorst R."/>
            <person name="Rose M."/>
            <person name="Hauf J."/>
            <person name="Kotter P."/>
            <person name="Berneiser S."/>
            <person name="Hempel S."/>
            <person name="Feldpausch M."/>
            <person name="Lamberth S."/>
            <person name="Van den Daele H."/>
            <person name="De Keyser A."/>
            <person name="Buysshaert C."/>
            <person name="Gielen J."/>
            <person name="Villarroel R."/>
            <person name="De Clercq R."/>
            <person name="Van Montagu M."/>
            <person name="Rogers J."/>
            <person name="Cronin A."/>
            <person name="Quail M."/>
            <person name="Bray-Allen S."/>
            <person name="Clark L."/>
            <person name="Doggett J."/>
            <person name="Hall S."/>
            <person name="Kay M."/>
            <person name="Lennard N."/>
            <person name="McLay K."/>
            <person name="Mayes R."/>
            <person name="Pettett A."/>
            <person name="Rajandream M.A."/>
            <person name="Lyne M."/>
            <person name="Benes V."/>
            <person name="Rechmann S."/>
            <person name="Borkova D."/>
            <person name="Blocker H."/>
            <person name="Scharfe M."/>
            <person name="Grimm M."/>
            <person name="Lohnert T.H."/>
            <person name="Dose S."/>
            <person name="de Haan M."/>
            <person name="Maarse A."/>
            <person name="Schafer M."/>
            <person name="Muller-Auer S."/>
            <person name="Gabel C."/>
            <person name="Fuchs M."/>
            <person name="Fartmann B."/>
            <person name="Granderath K."/>
            <person name="Dauner D."/>
            <person name="Herzl A."/>
            <person name="Neumann S."/>
            <person name="Argiriou A."/>
            <person name="Vitale D."/>
            <person name="Liguori R."/>
            <person name="Piravandi E."/>
            <person name="Massenet O."/>
            <person name="Quigley F."/>
            <person name="Clabauld G."/>
            <person name="Mundlein A."/>
            <person name="Felber R."/>
            <person name="Schnabl S."/>
            <person name="Hiller R."/>
            <person name="Schmidt W."/>
            <person name="Lecharny A."/>
            <person name="Aubourg S."/>
            <person name="Chefdor F."/>
            <person name="Cooke R."/>
            <person name="Berger C."/>
            <person name="Montfort A."/>
            <person name="Casacuberta E."/>
            <person name="Gibbons T."/>
            <person name="Weber N."/>
            <person name="Vandenbol M."/>
            <person name="Bargues M."/>
            <person name="Terol J."/>
            <person name="Torres A."/>
            <person name="Perez-Perez A."/>
            <person name="Purnelle B."/>
            <person name="Bent E."/>
            <person name="Johnson S."/>
            <person name="Tacon D."/>
            <person name="Jesse T."/>
            <person name="Heijnen L."/>
            <person name="Schwarz S."/>
            <person name="Scholler P."/>
            <person name="Heber S."/>
            <person name="Francs P."/>
            <person name="Bielke C."/>
            <person name="Frishman D."/>
            <person name="Haase D."/>
            <person name="Lemcke K."/>
            <person name="Mewes H.W."/>
            <person name="Stocker S."/>
            <person name="Zaccaria P."/>
            <person name="Bevan M."/>
            <person name="Wilson R.K."/>
            <person name="de la Bastide M."/>
            <person name="Habermann K."/>
            <person name="Parnell L."/>
            <person name="Dedhia N."/>
            <person name="Gnoj L."/>
            <person name="Schutz K."/>
            <person name="Huang E."/>
            <person name="Spiegel L."/>
            <person name="Sehkon M."/>
            <person name="Murray J."/>
            <person name="Sheet P."/>
            <person name="Cordes M."/>
            <person name="Abu-Threideh J."/>
            <person name="Stoneking T."/>
            <person name="Kalicki J."/>
            <person name="Graves T."/>
            <person name="Harmon G."/>
            <person name="Edwards J."/>
            <person name="Latreille P."/>
            <person name="Courtney L."/>
            <person name="Cloud J."/>
            <person name="Abbott A."/>
            <person name="Scott K."/>
            <person name="Johnson D."/>
            <person name="Minx P."/>
            <person name="Bentley D."/>
            <person name="Fulton B."/>
            <person name="Miller N."/>
            <person name="Greco T."/>
            <person name="Kemp K."/>
            <person name="Kramer J."/>
            <person name="Fulton L."/>
            <person name="Mardis E."/>
            <person name="Dante M."/>
            <person name="Pepin K."/>
            <person name="Hillier L."/>
            <person name="Nelson J."/>
            <person name="Spieth J."/>
            <person name="Ryan E."/>
            <person name="Andrews S."/>
            <person name="Geisel C."/>
            <person name="Layman D."/>
            <person name="Du H."/>
            <person name="Ali J."/>
            <person name="Berghoff A."/>
            <person name="Jones K."/>
            <person name="Drone K."/>
            <person name="Cotton M."/>
            <person name="Joshu C."/>
            <person name="Antonoiu B."/>
            <person name="Zidanic M."/>
            <person name="Strong C."/>
            <person name="Sun H."/>
            <person name="Lamar B."/>
            <person name="Yordan C."/>
            <person name="Ma P."/>
            <person name="Zhong J."/>
            <person name="Preston R."/>
            <person name="Vil D."/>
            <person name="Shekher M."/>
            <person name="Matero A."/>
            <person name="Shah R."/>
            <person name="Swaby I.K."/>
            <person name="O'Shaughnessy A."/>
            <person name="Rodriguez M."/>
            <person name="Hoffmann J."/>
            <person name="Till S."/>
            <person name="Granat S."/>
            <person name="Shohdy N."/>
            <person name="Hasegawa A."/>
            <person name="Hameed A."/>
            <person name="Lodhi M."/>
            <person name="Johnson A."/>
            <person name="Chen E."/>
            <person name="Marra M."/>
            <person name="Martienssen R."/>
            <person name="McCombie W.R."/>
        </authorList>
    </citation>
    <scope>NUCLEOTIDE SEQUENCE [LARGE SCALE GENOMIC DNA]</scope>
    <source>
        <strain>cv. Columbia</strain>
    </source>
</reference>
<feature type="transmembrane region" description="Helical" evidence="6">
    <location>
        <begin position="33"/>
        <end position="54"/>
    </location>
</feature>
<dbReference type="GO" id="GO:0016020">
    <property type="term" value="C:membrane"/>
    <property type="evidence" value="ECO:0007669"/>
    <property type="project" value="UniProtKB-SubCell"/>
</dbReference>
<keyword evidence="2 6" id="KW-0812">Transmembrane</keyword>
<accession>O23198</accession>
<dbReference type="FunFam" id="1.20.1280.290:FF:000019">
    <property type="entry name" value="PQ-loop repeat family protein / transmembrane family protein"/>
    <property type="match status" value="1"/>
</dbReference>
<dbReference type="PANTHER" id="PTHR16201:SF45">
    <property type="entry name" value="PQ-LOOP REPEAT FAMILY PROTEIN _ TRANSMEMBRANE FAMILY PROTEIN"/>
    <property type="match status" value="1"/>
</dbReference>
<proteinExistence type="predicted"/>
<dbReference type="PIR" id="B85435">
    <property type="entry name" value="B85435"/>
</dbReference>
<feature type="transmembrane region" description="Helical" evidence="6">
    <location>
        <begin position="98"/>
        <end position="118"/>
    </location>
</feature>
<dbReference type="Gene3D" id="1.20.1280.290">
    <property type="match status" value="2"/>
</dbReference>
<evidence type="ECO:0000313" key="8">
    <source>
        <dbReference type="EMBL" id="CAB80351.1"/>
    </source>
</evidence>
<dbReference type="PANTHER" id="PTHR16201">
    <property type="entry name" value="SEVEN TRANSMEMBRANE PROTEIN 1-RELATED"/>
    <property type="match status" value="1"/>
</dbReference>
<name>O23198_ARATH</name>
<dbReference type="AlphaFoldDB" id="O23198"/>
<dbReference type="SMART" id="SM00679">
    <property type="entry name" value="CTNS"/>
    <property type="match status" value="2"/>
</dbReference>
<dbReference type="EMBL" id="AL161590">
    <property type="protein sequence ID" value="CAB80351.1"/>
    <property type="molecule type" value="Genomic_DNA"/>
</dbReference>
<reference key="2">
    <citation type="journal article" date="1998" name="Nature">
        <title>Analysis of 1.9 Mb of contiguous sequence from chromosome 4 of Arabidopsis thaliana.</title>
        <authorList>
            <person name="Bevan M."/>
            <person name="Bancroft I."/>
            <person name="Bent E."/>
            <person name="Love K."/>
            <person name="Goodman H.M."/>
            <person name="Dean C."/>
            <person name="Bergkamp R."/>
            <person name="Dirkse W."/>
            <person name="van Staveren M."/>
            <person name="Stiekema W."/>
            <person name="Drost L."/>
            <person name="Ridley P."/>
            <person name="Hudson S.-A."/>
            <person name="Patel K."/>
            <person name="Murphy G."/>
            <person name="Piffanelli P."/>
            <person name="Wedler H."/>
            <person name="Wedler E."/>
            <person name="Wambutt R."/>
            <person name="Weitzenegger T."/>
            <person name="Pohl T."/>
            <person name="Terryn N."/>
            <person name="Gielen J."/>
            <person name="Villarroel R."/>
            <person name="De Clercq R."/>
            <person name="van Montagu M."/>
            <person name="Lecharny A."/>
            <person name="Aubourg S."/>
            <person name="Gy I."/>
            <person name="Kreis M."/>
            <person name="Lao N."/>
            <person name="Kavanagh T."/>
            <person name="Hempel S."/>
            <person name="Kotter P."/>
            <person name="Entian K.-D."/>
            <person name="Rieger M."/>
            <person name="Schaefer M."/>
            <person name="Funk B."/>
            <person name="Mueller-Auer S."/>
            <person name="Silvey M."/>
            <person name="James R."/>
            <person name="Monfort A."/>
            <person name="Pons A."/>
            <person name="Puigdomenech P."/>
            <person name="Douka A."/>
            <person name="Voukelatou E."/>
            <person name="Milioni D."/>
            <person name="Hatzopoulos P."/>
            <person name="Piravandi E."/>
            <person name="Obermaier B."/>
            <person name="Hilbert H."/>
            <person name="Duesterhoeft A."/>
            <person name="Moores T."/>
            <person name="Jones J.D.G."/>
            <person name="Eneva T."/>
            <person name="Palme K."/>
            <person name="Benes V."/>
            <person name="Rechmann S."/>
            <person name="Ansorge W."/>
            <person name="Cooke R."/>
            <person name="Berger C."/>
            <person name="Delseny M."/>
            <person name="Voet M."/>
            <person name="Volckaert G."/>
            <person name="Mewes H.-W."/>
            <person name="Klosterman S."/>
            <person name="Schueller C."/>
            <person name="Chalwatzis N."/>
        </authorList>
    </citation>
    <scope>NUCLEOTIDE SEQUENCE [LARGE SCALE GENOMIC DNA]</scope>
    <source>
        <strain>cv. Columbia</strain>
    </source>
</reference>